<dbReference type="EMBL" id="QKWP01000184">
    <property type="protein sequence ID" value="RIB25189.1"/>
    <property type="molecule type" value="Genomic_DNA"/>
</dbReference>
<evidence type="ECO:0000313" key="1">
    <source>
        <dbReference type="EMBL" id="RIB25189.1"/>
    </source>
</evidence>
<comment type="caution">
    <text evidence="1">The sequence shown here is derived from an EMBL/GenBank/DDBJ whole genome shotgun (WGS) entry which is preliminary data.</text>
</comment>
<organism evidence="1 2">
    <name type="scientific">Gigaspora rosea</name>
    <dbReference type="NCBI Taxonomy" id="44941"/>
    <lineage>
        <taxon>Eukaryota</taxon>
        <taxon>Fungi</taxon>
        <taxon>Fungi incertae sedis</taxon>
        <taxon>Mucoromycota</taxon>
        <taxon>Glomeromycotina</taxon>
        <taxon>Glomeromycetes</taxon>
        <taxon>Diversisporales</taxon>
        <taxon>Gigasporaceae</taxon>
        <taxon>Gigaspora</taxon>
    </lineage>
</organism>
<dbReference type="AlphaFoldDB" id="A0A397VW25"/>
<evidence type="ECO:0000313" key="2">
    <source>
        <dbReference type="Proteomes" id="UP000266673"/>
    </source>
</evidence>
<reference evidence="1 2" key="1">
    <citation type="submission" date="2018-06" db="EMBL/GenBank/DDBJ databases">
        <title>Comparative genomics reveals the genomic features of Rhizophagus irregularis, R. cerebriforme, R. diaphanum and Gigaspora rosea, and their symbiotic lifestyle signature.</title>
        <authorList>
            <person name="Morin E."/>
            <person name="San Clemente H."/>
            <person name="Chen E.C.H."/>
            <person name="De La Providencia I."/>
            <person name="Hainaut M."/>
            <person name="Kuo A."/>
            <person name="Kohler A."/>
            <person name="Murat C."/>
            <person name="Tang N."/>
            <person name="Roy S."/>
            <person name="Loubradou J."/>
            <person name="Henrissat B."/>
            <person name="Grigoriev I.V."/>
            <person name="Corradi N."/>
            <person name="Roux C."/>
            <person name="Martin F.M."/>
        </authorList>
    </citation>
    <scope>NUCLEOTIDE SEQUENCE [LARGE SCALE GENOMIC DNA]</scope>
    <source>
        <strain evidence="1 2">DAOM 194757</strain>
    </source>
</reference>
<name>A0A397VW25_9GLOM</name>
<gene>
    <name evidence="1" type="ORF">C2G38_2068074</name>
</gene>
<proteinExistence type="predicted"/>
<keyword evidence="2" id="KW-1185">Reference proteome</keyword>
<dbReference type="Proteomes" id="UP000266673">
    <property type="component" value="Unassembled WGS sequence"/>
</dbReference>
<sequence>MYTFTTDFITYPTNFHISCKYRNNAKLLKIQKVGIAKKLQTEQYSNRHPNVCVNKFWIVTGCL</sequence>
<protein>
    <submittedName>
        <fullName evidence="1">Uncharacterized protein</fullName>
    </submittedName>
</protein>
<accession>A0A397VW25</accession>